<dbReference type="Pfam" id="PF06722">
    <property type="entry name" value="EryCIII-like_C"/>
    <property type="match status" value="1"/>
</dbReference>
<evidence type="ECO:0000313" key="3">
    <source>
        <dbReference type="Proteomes" id="UP001589896"/>
    </source>
</evidence>
<proteinExistence type="predicted"/>
<comment type="caution">
    <text evidence="2">The sequence shown here is derived from an EMBL/GenBank/DDBJ whole genome shotgun (WGS) entry which is preliminary data.</text>
</comment>
<evidence type="ECO:0000259" key="1">
    <source>
        <dbReference type="Pfam" id="PF06722"/>
    </source>
</evidence>
<dbReference type="InterPro" id="IPR050426">
    <property type="entry name" value="Glycosyltransferase_28"/>
</dbReference>
<evidence type="ECO:0000313" key="2">
    <source>
        <dbReference type="EMBL" id="MFC0680274.1"/>
    </source>
</evidence>
<dbReference type="CDD" id="cd03784">
    <property type="entry name" value="GT1_Gtf-like"/>
    <property type="match status" value="1"/>
</dbReference>
<dbReference type="EMBL" id="JBHLTG010000005">
    <property type="protein sequence ID" value="MFC0680274.1"/>
    <property type="molecule type" value="Genomic_DNA"/>
</dbReference>
<dbReference type="InterPro" id="IPR002213">
    <property type="entry name" value="UDP_glucos_trans"/>
</dbReference>
<keyword evidence="3" id="KW-1185">Reference proteome</keyword>
<name>A0ABV6RUJ6_9GAMM</name>
<dbReference type="InterPro" id="IPR010610">
    <property type="entry name" value="EryCIII-like_C"/>
</dbReference>
<sequence length="438" mass="46664">MTSVLLCSTPVHGHVAPMLNVARALRDAGWHVRFLTGARYRDAVVAAGAEFLPLPAEADYDDRDLNAAFPGRSAVDGLNRVKFDVKHIFLAPVPAQLDAVRAALAAEPTDAVIAETMFAAMGALALEPLDSRPFLVSLGIIPLAVPSADTAPFGLGLLPMQGPVGRLRNRLLAFGADRVVLGPLQREARSRIEELTGHRMPGSLLESAALVDLVAQCTVPEFEYHRSDLPRNVRFVGPVTRVEPSSIPLPDWWGDLASAKRVVHVTQGTIANRDFDELVRPTIDGLADDDVLVVVSTGGRPVDELGPVPANVRVAPMLPYDKLLPLVDVMVTNGGYGGVHQALERGIPLVVAGDTEDKPEVAARVEWSGAGVNLRTGSPRADAVADAVRRVLAEDRFAEASARIGTAIAASPRAAGLVDLIGRGIYRQRVQSDSRVPV</sequence>
<protein>
    <submittedName>
        <fullName evidence="2">Glycosyltransferase</fullName>
    </submittedName>
</protein>
<dbReference type="RefSeq" id="WP_386671867.1">
    <property type="nucleotide sequence ID" value="NZ_JBHLTG010000005.1"/>
</dbReference>
<dbReference type="Proteomes" id="UP001589896">
    <property type="component" value="Unassembled WGS sequence"/>
</dbReference>
<dbReference type="PANTHER" id="PTHR48050:SF13">
    <property type="entry name" value="STEROL 3-BETA-GLUCOSYLTRANSFERASE UGT80A2"/>
    <property type="match status" value="1"/>
</dbReference>
<dbReference type="Gene3D" id="3.40.50.2000">
    <property type="entry name" value="Glycogen Phosphorylase B"/>
    <property type="match status" value="2"/>
</dbReference>
<gene>
    <name evidence="2" type="ORF">ACFFGH_20765</name>
</gene>
<accession>A0ABV6RUJ6</accession>
<reference evidence="2 3" key="1">
    <citation type="submission" date="2024-09" db="EMBL/GenBank/DDBJ databases">
        <authorList>
            <person name="Sun Q."/>
            <person name="Mori K."/>
        </authorList>
    </citation>
    <scope>NUCLEOTIDE SEQUENCE [LARGE SCALE GENOMIC DNA]</scope>
    <source>
        <strain evidence="2 3">KCTC 23076</strain>
    </source>
</reference>
<dbReference type="SUPFAM" id="SSF53756">
    <property type="entry name" value="UDP-Glycosyltransferase/glycogen phosphorylase"/>
    <property type="match status" value="1"/>
</dbReference>
<organism evidence="2 3">
    <name type="scientific">Lysobacter korlensis</name>
    <dbReference type="NCBI Taxonomy" id="553636"/>
    <lineage>
        <taxon>Bacteria</taxon>
        <taxon>Pseudomonadati</taxon>
        <taxon>Pseudomonadota</taxon>
        <taxon>Gammaproteobacteria</taxon>
        <taxon>Lysobacterales</taxon>
        <taxon>Lysobacteraceae</taxon>
        <taxon>Lysobacter</taxon>
    </lineage>
</organism>
<dbReference type="PANTHER" id="PTHR48050">
    <property type="entry name" value="STEROL 3-BETA-GLUCOSYLTRANSFERASE"/>
    <property type="match status" value="1"/>
</dbReference>
<feature type="domain" description="Erythromycin biosynthesis protein CIII-like C-terminal" evidence="1">
    <location>
        <begin position="282"/>
        <end position="418"/>
    </location>
</feature>